<gene>
    <name evidence="1" type="ORF">CLUP02_14937</name>
</gene>
<dbReference type="EMBL" id="CP019480">
    <property type="protein sequence ID" value="UQC89408.1"/>
    <property type="molecule type" value="Genomic_DNA"/>
</dbReference>
<organism evidence="1 2">
    <name type="scientific">Colletotrichum lupini</name>
    <dbReference type="NCBI Taxonomy" id="145971"/>
    <lineage>
        <taxon>Eukaryota</taxon>
        <taxon>Fungi</taxon>
        <taxon>Dikarya</taxon>
        <taxon>Ascomycota</taxon>
        <taxon>Pezizomycotina</taxon>
        <taxon>Sordariomycetes</taxon>
        <taxon>Hypocreomycetidae</taxon>
        <taxon>Glomerellales</taxon>
        <taxon>Glomerellaceae</taxon>
        <taxon>Colletotrichum</taxon>
        <taxon>Colletotrichum acutatum species complex</taxon>
    </lineage>
</organism>
<dbReference type="RefSeq" id="XP_049151009.1">
    <property type="nucleotide sequence ID" value="XM_049293863.1"/>
</dbReference>
<dbReference type="AlphaFoldDB" id="A0A9Q8WMT2"/>
<evidence type="ECO:0000313" key="2">
    <source>
        <dbReference type="Proteomes" id="UP000830671"/>
    </source>
</evidence>
<dbReference type="GeneID" id="73348873"/>
<sequence>MGACTFLACCAAVVVSSRGLFPSLSFFCAVLGCLRNLFFLLRVGVPSKVSFSFGISCLLPATSHFFSVH</sequence>
<keyword evidence="2" id="KW-1185">Reference proteome</keyword>
<reference evidence="1" key="1">
    <citation type="journal article" date="2021" name="Mol. Plant Microbe Interact.">
        <title>Complete Genome Sequence of the Plant-Pathogenic Fungus Colletotrichum lupini.</title>
        <authorList>
            <person name="Baroncelli R."/>
            <person name="Pensec F."/>
            <person name="Da Lio D."/>
            <person name="Boufleur T."/>
            <person name="Vicente I."/>
            <person name="Sarrocco S."/>
            <person name="Picot A."/>
            <person name="Baraldi E."/>
            <person name="Sukno S."/>
            <person name="Thon M."/>
            <person name="Le Floch G."/>
        </authorList>
    </citation>
    <scope>NUCLEOTIDE SEQUENCE</scope>
    <source>
        <strain evidence="1">IMI 504893</strain>
    </source>
</reference>
<accession>A0A9Q8WMT2</accession>
<dbReference type="Proteomes" id="UP000830671">
    <property type="component" value="Chromosome 8"/>
</dbReference>
<name>A0A9Q8WMT2_9PEZI</name>
<evidence type="ECO:0000313" key="1">
    <source>
        <dbReference type="EMBL" id="UQC89408.1"/>
    </source>
</evidence>
<proteinExistence type="predicted"/>
<dbReference type="KEGG" id="clup:CLUP02_14937"/>
<protein>
    <submittedName>
        <fullName evidence="1">Uncharacterized protein</fullName>
    </submittedName>
</protein>